<dbReference type="Proteomes" id="UP001217325">
    <property type="component" value="Unassembled WGS sequence"/>
</dbReference>
<evidence type="ECO:0000313" key="3">
    <source>
        <dbReference type="EMBL" id="MDE8648123.1"/>
    </source>
</evidence>
<gene>
    <name evidence="3" type="ORF">PXH69_24455</name>
</gene>
<evidence type="ECO:0000313" key="4">
    <source>
        <dbReference type="Proteomes" id="UP001217325"/>
    </source>
</evidence>
<dbReference type="AlphaFoldDB" id="A0AAW6LLQ2"/>
<protein>
    <submittedName>
        <fullName evidence="3">DUF5664 domain-containing protein</fullName>
    </submittedName>
</protein>
<evidence type="ECO:0000259" key="2">
    <source>
        <dbReference type="Pfam" id="PF18909"/>
    </source>
</evidence>
<feature type="domain" description="dATP/dGTP diphosphohydrolase N-terminal" evidence="2">
    <location>
        <begin position="12"/>
        <end position="109"/>
    </location>
</feature>
<proteinExistence type="predicted"/>
<dbReference type="Pfam" id="PF18909">
    <property type="entry name" value="dGTP_diPhyd_N"/>
    <property type="match status" value="1"/>
</dbReference>
<comment type="caution">
    <text evidence="3">The sequence shown here is derived from an EMBL/GenBank/DDBJ whole genome shotgun (WGS) entry which is preliminary data.</text>
</comment>
<name>A0AAW6LLQ2_RHOSG</name>
<reference evidence="3" key="1">
    <citation type="submission" date="2023-02" db="EMBL/GenBank/DDBJ databases">
        <title>A novel hydrolase synthesized by Rhodococcus erythropolis HQ is responsible for the detoxification of Zearalenone.</title>
        <authorList>
            <person name="Hu J."/>
            <person name="Xu J."/>
        </authorList>
    </citation>
    <scope>NUCLEOTIDE SEQUENCE</scope>
    <source>
        <strain evidence="3">HQ</strain>
    </source>
</reference>
<feature type="region of interest" description="Disordered" evidence="1">
    <location>
        <begin position="102"/>
        <end position="157"/>
    </location>
</feature>
<organism evidence="3 4">
    <name type="scientific">Rhodococcus qingshengii</name>
    <dbReference type="NCBI Taxonomy" id="334542"/>
    <lineage>
        <taxon>Bacteria</taxon>
        <taxon>Bacillati</taxon>
        <taxon>Actinomycetota</taxon>
        <taxon>Actinomycetes</taxon>
        <taxon>Mycobacteriales</taxon>
        <taxon>Nocardiaceae</taxon>
        <taxon>Rhodococcus</taxon>
        <taxon>Rhodococcus erythropolis group</taxon>
    </lineage>
</organism>
<dbReference type="EMBL" id="JARDXE010000017">
    <property type="protein sequence ID" value="MDE8648123.1"/>
    <property type="molecule type" value="Genomic_DNA"/>
</dbReference>
<accession>A0AAW6LLQ2</accession>
<dbReference type="InterPro" id="IPR044038">
    <property type="entry name" value="dATP/dGTP_diPOhydrolase_N"/>
</dbReference>
<sequence>MTDNTEVRMVSSTGAEKGSKLARFDLLPAQVMVEFAEHYGRGAEKYEDRNWEKGYDWSLSFAALNRHLWAFWNGEDIDPETGSKHIIAVMWHAAALAQFMNQNPEFDNRAQGRPAKPEDPIEPPQPPALVLAMPSPRADPSRSRSEMQRAGLLKFQR</sequence>
<dbReference type="RefSeq" id="WP_275232360.1">
    <property type="nucleotide sequence ID" value="NZ_JARDXE010000017.1"/>
</dbReference>
<evidence type="ECO:0000256" key="1">
    <source>
        <dbReference type="SAM" id="MobiDB-lite"/>
    </source>
</evidence>
<feature type="compositionally biased region" description="Basic and acidic residues" evidence="1">
    <location>
        <begin position="106"/>
        <end position="119"/>
    </location>
</feature>